<dbReference type="InterPro" id="IPR011335">
    <property type="entry name" value="Restrct_endonuc-II-like"/>
</dbReference>
<protein>
    <submittedName>
        <fullName evidence="2">Putative restriction endonuclease</fullName>
    </submittedName>
</protein>
<dbReference type="OrthoDB" id="9808428at2"/>
<organism evidence="2 3">
    <name type="scientific">Anseongella ginsenosidimutans</name>
    <dbReference type="NCBI Taxonomy" id="496056"/>
    <lineage>
        <taxon>Bacteria</taxon>
        <taxon>Pseudomonadati</taxon>
        <taxon>Bacteroidota</taxon>
        <taxon>Sphingobacteriia</taxon>
        <taxon>Sphingobacteriales</taxon>
        <taxon>Sphingobacteriaceae</taxon>
        <taxon>Anseongella</taxon>
    </lineage>
</organism>
<dbReference type="CDD" id="cd06260">
    <property type="entry name" value="DUF820-like"/>
    <property type="match status" value="1"/>
</dbReference>
<keyword evidence="2" id="KW-0255">Endonuclease</keyword>
<reference evidence="2 3" key="1">
    <citation type="submission" date="2019-03" db="EMBL/GenBank/DDBJ databases">
        <title>Genomic Encyclopedia of Type Strains, Phase IV (KMG-IV): sequencing the most valuable type-strain genomes for metagenomic binning, comparative biology and taxonomic classification.</title>
        <authorList>
            <person name="Goeker M."/>
        </authorList>
    </citation>
    <scope>NUCLEOTIDE SEQUENCE [LARGE SCALE GENOMIC DNA]</scope>
    <source>
        <strain evidence="2 3">DSM 21100</strain>
    </source>
</reference>
<name>A0A4R3KQ83_9SPHI</name>
<dbReference type="EMBL" id="SMAD01000006">
    <property type="protein sequence ID" value="TCS86727.1"/>
    <property type="molecule type" value="Genomic_DNA"/>
</dbReference>
<dbReference type="InterPro" id="IPR008538">
    <property type="entry name" value="Uma2"/>
</dbReference>
<keyword evidence="2" id="KW-0378">Hydrolase</keyword>
<gene>
    <name evidence="2" type="ORF">EDD80_10636</name>
</gene>
<sequence>MKMNTPAYPYPPAPQTAKDIFEGLPEGTRAQLIENMIVMEPAPAFLHQDISAQLAVAIYNFVKQRGLGKLLYAPINVYLDDENAFQPDILYISRERLSIIKKNGIYGAPDLIVEIISPATSQFDWHDKKRMYERNAVKEYWLVNPGSCMVQGYKLVKKAFQALPPAKGALSSVLLGAKFEFKNKPPHTCTS</sequence>
<keyword evidence="2" id="KW-0540">Nuclease</keyword>
<evidence type="ECO:0000259" key="1">
    <source>
        <dbReference type="Pfam" id="PF05685"/>
    </source>
</evidence>
<evidence type="ECO:0000313" key="3">
    <source>
        <dbReference type="Proteomes" id="UP000295807"/>
    </source>
</evidence>
<dbReference type="InterPro" id="IPR012296">
    <property type="entry name" value="Nuclease_put_TT1808"/>
</dbReference>
<dbReference type="PANTHER" id="PTHR34107">
    <property type="entry name" value="SLL0198 PROTEIN-RELATED"/>
    <property type="match status" value="1"/>
</dbReference>
<dbReference type="PANTHER" id="PTHR34107:SF4">
    <property type="entry name" value="SLL1222 PROTEIN"/>
    <property type="match status" value="1"/>
</dbReference>
<proteinExistence type="predicted"/>
<keyword evidence="3" id="KW-1185">Reference proteome</keyword>
<comment type="caution">
    <text evidence="2">The sequence shown here is derived from an EMBL/GenBank/DDBJ whole genome shotgun (WGS) entry which is preliminary data.</text>
</comment>
<evidence type="ECO:0000313" key="2">
    <source>
        <dbReference type="EMBL" id="TCS86727.1"/>
    </source>
</evidence>
<dbReference type="GO" id="GO:0004519">
    <property type="term" value="F:endonuclease activity"/>
    <property type="evidence" value="ECO:0007669"/>
    <property type="project" value="UniProtKB-KW"/>
</dbReference>
<dbReference type="Gene3D" id="3.90.1570.10">
    <property type="entry name" value="tt1808, chain A"/>
    <property type="match status" value="1"/>
</dbReference>
<dbReference type="AlphaFoldDB" id="A0A4R3KQ83"/>
<feature type="domain" description="Putative restriction endonuclease" evidence="1">
    <location>
        <begin position="25"/>
        <end position="161"/>
    </location>
</feature>
<dbReference type="Pfam" id="PF05685">
    <property type="entry name" value="Uma2"/>
    <property type="match status" value="1"/>
</dbReference>
<accession>A0A4R3KQ83</accession>
<dbReference type="SUPFAM" id="SSF52980">
    <property type="entry name" value="Restriction endonuclease-like"/>
    <property type="match status" value="1"/>
</dbReference>
<dbReference type="Proteomes" id="UP000295807">
    <property type="component" value="Unassembled WGS sequence"/>
</dbReference>